<evidence type="ECO:0000259" key="2">
    <source>
        <dbReference type="Pfam" id="PF03572"/>
    </source>
</evidence>
<protein>
    <recommendedName>
        <fullName evidence="6">Tail specific protease domain-containing protein</fullName>
    </recommendedName>
</protein>
<dbReference type="InterPro" id="IPR029045">
    <property type="entry name" value="ClpP/crotonase-like_dom_sf"/>
</dbReference>
<evidence type="ECO:0008006" key="6">
    <source>
        <dbReference type="Google" id="ProtNLM"/>
    </source>
</evidence>
<evidence type="ECO:0000313" key="4">
    <source>
        <dbReference type="EMBL" id="KAI1881553.1"/>
    </source>
</evidence>
<dbReference type="Gene3D" id="3.90.226.10">
    <property type="entry name" value="2-enoyl-CoA Hydratase, Chain A, domain 1"/>
    <property type="match status" value="1"/>
</dbReference>
<feature type="domain" description="CPAF-like PDZ" evidence="3">
    <location>
        <begin position="166"/>
        <end position="283"/>
    </location>
</feature>
<evidence type="ECO:0000313" key="5">
    <source>
        <dbReference type="Proteomes" id="UP000829685"/>
    </source>
</evidence>
<gene>
    <name evidence="4" type="ORF">JX265_000379</name>
</gene>
<dbReference type="Pfam" id="PF03572">
    <property type="entry name" value="Peptidase_S41"/>
    <property type="match status" value="1"/>
</dbReference>
<proteinExistence type="predicted"/>
<dbReference type="SUPFAM" id="SSF52096">
    <property type="entry name" value="ClpP/crotonase"/>
    <property type="match status" value="1"/>
</dbReference>
<dbReference type="GO" id="GO:0008236">
    <property type="term" value="F:serine-type peptidase activity"/>
    <property type="evidence" value="ECO:0007669"/>
    <property type="project" value="InterPro"/>
</dbReference>
<dbReference type="InterPro" id="IPR056186">
    <property type="entry name" value="PDZ_CPAF-rel"/>
</dbReference>
<dbReference type="PANTHER" id="PTHR37049:SF5">
    <property type="entry name" value="TAIL SPECIFIC PROTEASE DOMAIN-CONTAINING PROTEIN"/>
    <property type="match status" value="1"/>
</dbReference>
<dbReference type="InterPro" id="IPR005151">
    <property type="entry name" value="Tail-specific_protease"/>
</dbReference>
<keyword evidence="5" id="KW-1185">Reference proteome</keyword>
<feature type="domain" description="Tail specific protease" evidence="2">
    <location>
        <begin position="393"/>
        <end position="608"/>
    </location>
</feature>
<evidence type="ECO:0000259" key="3">
    <source>
        <dbReference type="Pfam" id="PF23658"/>
    </source>
</evidence>
<dbReference type="PANTHER" id="PTHR37049">
    <property type="entry name" value="PEPTIDASE S41 FAMILY PROTEIN"/>
    <property type="match status" value="1"/>
</dbReference>
<dbReference type="Pfam" id="PF23658">
    <property type="entry name" value="PDZ_CPAF_rel"/>
    <property type="match status" value="1"/>
</dbReference>
<organism evidence="4 5">
    <name type="scientific">Neoarthrinium moseri</name>
    <dbReference type="NCBI Taxonomy" id="1658444"/>
    <lineage>
        <taxon>Eukaryota</taxon>
        <taxon>Fungi</taxon>
        <taxon>Dikarya</taxon>
        <taxon>Ascomycota</taxon>
        <taxon>Pezizomycotina</taxon>
        <taxon>Sordariomycetes</taxon>
        <taxon>Xylariomycetidae</taxon>
        <taxon>Amphisphaeriales</taxon>
        <taxon>Apiosporaceae</taxon>
        <taxon>Neoarthrinium</taxon>
    </lineage>
</organism>
<dbReference type="GO" id="GO:0006508">
    <property type="term" value="P:proteolysis"/>
    <property type="evidence" value="ECO:0007669"/>
    <property type="project" value="InterPro"/>
</dbReference>
<dbReference type="EMBL" id="JAFIMR010000001">
    <property type="protein sequence ID" value="KAI1881553.1"/>
    <property type="molecule type" value="Genomic_DNA"/>
</dbReference>
<accession>A0A9Q0AUV1</accession>
<sequence>MLFDLLAAVKALGHLMSLGVLDNPTSLTQSSVSGNSVKSTVNVQDSAVCGDIMNEANVNGTSLFWASDVYACLSNVPFSIAPALRFLDYFNTTIQFQSTLAFLKNPPQGYQQPPVNVDETLQRIKTNVKAGYYLNQYDFEADVQRLVFAMHDAHVHVRSGILSPFSFGSQWAISSVSVDGKKTPSIYLTDDILQAQEDNWRWTPSAITKINGEDVIDYLTKFASANSLGRLEGHAEWNDLMSHPAQDVLGRDNIWTGDATFYPGDQLNFSFENKSDTLQSWWVSFYDYGQDTGPIANGGDFYNFFVLGIYPATNESESFRAADSSVARRWKPTARRDEETTNIDETSEEEVVDPSWNSISFGAYPEKPDIYQPDLLVNGSGVVTGYFLPDISTGVLSLPTFKQYGDELYAFSETVQKFIDGAVKKKIDHVVIDLQQNSGGDVVLAFDTFSRFFPEKGPFAGSRRRGHEMGRVLGNATTTWWSRLDPNSDNDEDVDDWWEGLADEWIITPRLKAETRRNFQDWEDYAGPKKYLGDDFTVLEEYNLSDENFTYQAMDMSPYGYADNPSNTTQKWDPKDIVLLTDGLCSSTCSMFVEFMTRMGVRTIVMGGRPDTGPMQAASGTRGARAYTASSLDNDLAWAGHVDTTANRTFPAIPINGQYRDSGMWAKYVGINLRDQIREDEMKDDDAVPLQFKYEAADCRLYYTMHNIYNMTRQWRDVAAAAWDDTSLCVKGSTGYSTTGQNKPKNKPPATSAEADYHSVLGDGYTSPADAEVLSSLEFAAGNLLDDFPPSTELQECYQVKGDPDWHCKDSRKVCLKVNVRCPSTRKKKSTAKTPIRVCVQQCRLSETDSSCADYDDVYGMTCAAYTQVEQKASAELMGQDDTVRETKKFKAKVLKWQNVCKPKYGTKEISQCPA</sequence>
<dbReference type="AlphaFoldDB" id="A0A9Q0AUV1"/>
<feature type="compositionally biased region" description="Polar residues" evidence="1">
    <location>
        <begin position="734"/>
        <end position="743"/>
    </location>
</feature>
<reference evidence="4" key="1">
    <citation type="submission" date="2021-03" db="EMBL/GenBank/DDBJ databases">
        <title>Revisited historic fungal species revealed as producer of novel bioactive compounds through whole genome sequencing and comparative genomics.</title>
        <authorList>
            <person name="Vignolle G.A."/>
            <person name="Hochenegger N."/>
            <person name="Mach R.L."/>
            <person name="Mach-Aigner A.R."/>
            <person name="Javad Rahimi M."/>
            <person name="Salim K.A."/>
            <person name="Chan C.M."/>
            <person name="Lim L.B.L."/>
            <person name="Cai F."/>
            <person name="Druzhinina I.S."/>
            <person name="U'Ren J.M."/>
            <person name="Derntl C."/>
        </authorList>
    </citation>
    <scope>NUCLEOTIDE SEQUENCE</scope>
    <source>
        <strain evidence="4">TUCIM 5799</strain>
    </source>
</reference>
<evidence type="ECO:0000256" key="1">
    <source>
        <dbReference type="SAM" id="MobiDB-lite"/>
    </source>
</evidence>
<comment type="caution">
    <text evidence="4">The sequence shown here is derived from an EMBL/GenBank/DDBJ whole genome shotgun (WGS) entry which is preliminary data.</text>
</comment>
<dbReference type="Proteomes" id="UP000829685">
    <property type="component" value="Unassembled WGS sequence"/>
</dbReference>
<name>A0A9Q0AUV1_9PEZI</name>
<feature type="region of interest" description="Disordered" evidence="1">
    <location>
        <begin position="734"/>
        <end position="753"/>
    </location>
</feature>
<dbReference type="InterPro" id="IPR052766">
    <property type="entry name" value="S41A_metabolite_peptidase"/>
</dbReference>